<dbReference type="AlphaFoldDB" id="X1B234"/>
<proteinExistence type="predicted"/>
<comment type="caution">
    <text evidence="1">The sequence shown here is derived from an EMBL/GenBank/DDBJ whole genome shotgun (WGS) entry which is preliminary data.</text>
</comment>
<dbReference type="EMBL" id="BART01009585">
    <property type="protein sequence ID" value="GAG78328.1"/>
    <property type="molecule type" value="Genomic_DNA"/>
</dbReference>
<organism evidence="1">
    <name type="scientific">marine sediment metagenome</name>
    <dbReference type="NCBI Taxonomy" id="412755"/>
    <lineage>
        <taxon>unclassified sequences</taxon>
        <taxon>metagenomes</taxon>
        <taxon>ecological metagenomes</taxon>
    </lineage>
</organism>
<protein>
    <submittedName>
        <fullName evidence="1">Uncharacterized protein</fullName>
    </submittedName>
</protein>
<name>X1B234_9ZZZZ</name>
<accession>X1B234</accession>
<evidence type="ECO:0000313" key="1">
    <source>
        <dbReference type="EMBL" id="GAG78328.1"/>
    </source>
</evidence>
<sequence>LGYDGKSTRSGPIYDTIAYLLSHTAIDGRKQTVRWIGILSNNKMEVTRTEATFEYKECPVCGKEMHKFRVRDGVTTEVNNEKKVRYKYYKFREFKK</sequence>
<gene>
    <name evidence="1" type="ORF">S01H4_21199</name>
</gene>
<reference evidence="1" key="1">
    <citation type="journal article" date="2014" name="Front. Microbiol.">
        <title>High frequency of phylogenetically diverse reductive dehalogenase-homologous genes in deep subseafloor sedimentary metagenomes.</title>
        <authorList>
            <person name="Kawai M."/>
            <person name="Futagami T."/>
            <person name="Toyoda A."/>
            <person name="Takaki Y."/>
            <person name="Nishi S."/>
            <person name="Hori S."/>
            <person name="Arai W."/>
            <person name="Tsubouchi T."/>
            <person name="Morono Y."/>
            <person name="Uchiyama I."/>
            <person name="Ito T."/>
            <person name="Fujiyama A."/>
            <person name="Inagaki F."/>
            <person name="Takami H."/>
        </authorList>
    </citation>
    <scope>NUCLEOTIDE SEQUENCE</scope>
    <source>
        <strain evidence="1">Expedition CK06-06</strain>
    </source>
</reference>
<feature type="non-terminal residue" evidence="1">
    <location>
        <position position="1"/>
    </location>
</feature>